<keyword evidence="2" id="KW-1185">Reference proteome</keyword>
<evidence type="ECO:0008006" key="3">
    <source>
        <dbReference type="Google" id="ProtNLM"/>
    </source>
</evidence>
<organism evidence="1 2">
    <name type="scientific">Streptomyces alkaliphilus</name>
    <dbReference type="NCBI Taxonomy" id="1472722"/>
    <lineage>
        <taxon>Bacteria</taxon>
        <taxon>Bacillati</taxon>
        <taxon>Actinomycetota</taxon>
        <taxon>Actinomycetes</taxon>
        <taxon>Kitasatosporales</taxon>
        <taxon>Streptomycetaceae</taxon>
        <taxon>Streptomyces</taxon>
    </lineage>
</organism>
<sequence length="127" mass="14195">MVIGVLALLVLLTAWWALAQLRRGRRRELSLDEDRVTVLRGAALEEAVTEEIESLPGVERARVALEGGRHGPRLRAGMVLEAGARPGEVVRRFRTETLEHVRSSTGRRDLTADLRVRSTRHAADRVE</sequence>
<dbReference type="EMBL" id="VKHT01001441">
    <property type="protein sequence ID" value="MBB0247176.1"/>
    <property type="molecule type" value="Genomic_DNA"/>
</dbReference>
<evidence type="ECO:0000313" key="1">
    <source>
        <dbReference type="EMBL" id="MBB0247176.1"/>
    </source>
</evidence>
<proteinExistence type="predicted"/>
<evidence type="ECO:0000313" key="2">
    <source>
        <dbReference type="Proteomes" id="UP000538929"/>
    </source>
</evidence>
<name>A0A7W3THY8_9ACTN</name>
<reference evidence="2" key="1">
    <citation type="submission" date="2019-10" db="EMBL/GenBank/DDBJ databases">
        <title>Streptomyces sp. nov., a novel actinobacterium isolated from alkaline environment.</title>
        <authorList>
            <person name="Golinska P."/>
        </authorList>
    </citation>
    <scope>NUCLEOTIDE SEQUENCE [LARGE SCALE GENOMIC DNA]</scope>
    <source>
        <strain evidence="2">DSM 42118</strain>
    </source>
</reference>
<gene>
    <name evidence="1" type="ORF">FNQ90_24385</name>
</gene>
<dbReference type="AlphaFoldDB" id="A0A7W3THY8"/>
<accession>A0A7W3THY8</accession>
<comment type="caution">
    <text evidence="1">The sequence shown here is derived from an EMBL/GenBank/DDBJ whole genome shotgun (WGS) entry which is preliminary data.</text>
</comment>
<dbReference type="Proteomes" id="UP000538929">
    <property type="component" value="Unassembled WGS sequence"/>
</dbReference>
<protein>
    <recommendedName>
        <fullName evidence="3">Alkaline shock response membrane anchor protein AmaP</fullName>
    </recommendedName>
</protein>